<dbReference type="EMBL" id="VNHY01000004">
    <property type="protein sequence ID" value="TYP92077.1"/>
    <property type="molecule type" value="Genomic_DNA"/>
</dbReference>
<protein>
    <submittedName>
        <fullName evidence="2">Uncharacterized protein</fullName>
    </submittedName>
</protein>
<keyword evidence="3" id="KW-1185">Reference proteome</keyword>
<organism evidence="2 3">
    <name type="scientific">Fodinibius salinus</name>
    <dbReference type="NCBI Taxonomy" id="860790"/>
    <lineage>
        <taxon>Bacteria</taxon>
        <taxon>Pseudomonadati</taxon>
        <taxon>Balneolota</taxon>
        <taxon>Balneolia</taxon>
        <taxon>Balneolales</taxon>
        <taxon>Balneolaceae</taxon>
        <taxon>Fodinibius</taxon>
    </lineage>
</organism>
<name>A0A5D3YF22_9BACT</name>
<dbReference type="RefSeq" id="WP_148899638.1">
    <property type="nucleotide sequence ID" value="NZ_VNHY01000004.1"/>
</dbReference>
<feature type="compositionally biased region" description="Low complexity" evidence="1">
    <location>
        <begin position="110"/>
        <end position="125"/>
    </location>
</feature>
<accession>A0A5D3YF22</accession>
<feature type="region of interest" description="Disordered" evidence="1">
    <location>
        <begin position="102"/>
        <end position="125"/>
    </location>
</feature>
<dbReference type="AlphaFoldDB" id="A0A5D3YF22"/>
<proteinExistence type="predicted"/>
<reference evidence="2 3" key="1">
    <citation type="submission" date="2019-07" db="EMBL/GenBank/DDBJ databases">
        <title>Genomic Encyclopedia of Archaeal and Bacterial Type Strains, Phase II (KMG-II): from individual species to whole genera.</title>
        <authorList>
            <person name="Goeker M."/>
        </authorList>
    </citation>
    <scope>NUCLEOTIDE SEQUENCE [LARGE SCALE GENOMIC DNA]</scope>
    <source>
        <strain evidence="2 3">DSM 21935</strain>
    </source>
</reference>
<evidence type="ECO:0000256" key="1">
    <source>
        <dbReference type="SAM" id="MobiDB-lite"/>
    </source>
</evidence>
<evidence type="ECO:0000313" key="2">
    <source>
        <dbReference type="EMBL" id="TYP92077.1"/>
    </source>
</evidence>
<evidence type="ECO:0000313" key="3">
    <source>
        <dbReference type="Proteomes" id="UP000324595"/>
    </source>
</evidence>
<sequence length="159" mass="17911">MGQLIGYNTDQDHNLGFIDADRIKKLAKERNRIRQQLSEFTTPQERRDFVAQFGAVDRIGTTPQEMAYFYTGEDDFKHKNVSANHQRFLDELMPWLEQKMAKRQPDITTQNENQPSVPQNNNQNNIQAGFGGFNLSPTTIGIAAGGAVLLTTGILLLSN</sequence>
<comment type="caution">
    <text evidence="2">The sequence shown here is derived from an EMBL/GenBank/DDBJ whole genome shotgun (WGS) entry which is preliminary data.</text>
</comment>
<dbReference type="Proteomes" id="UP000324595">
    <property type="component" value="Unassembled WGS sequence"/>
</dbReference>
<gene>
    <name evidence="2" type="ORF">LX73_2324</name>
</gene>